<dbReference type="PANTHER" id="PTHR43941">
    <property type="entry name" value="STRUCTURAL MAINTENANCE OF CHROMOSOMES PROTEIN 2"/>
    <property type="match status" value="1"/>
</dbReference>
<organism evidence="3 4">
    <name type="scientific">Helianthus annuus</name>
    <name type="common">Common sunflower</name>
    <dbReference type="NCBI Taxonomy" id="4232"/>
    <lineage>
        <taxon>Eukaryota</taxon>
        <taxon>Viridiplantae</taxon>
        <taxon>Streptophyta</taxon>
        <taxon>Embryophyta</taxon>
        <taxon>Tracheophyta</taxon>
        <taxon>Spermatophyta</taxon>
        <taxon>Magnoliopsida</taxon>
        <taxon>eudicotyledons</taxon>
        <taxon>Gunneridae</taxon>
        <taxon>Pentapetalae</taxon>
        <taxon>asterids</taxon>
        <taxon>campanulids</taxon>
        <taxon>Asterales</taxon>
        <taxon>Asteraceae</taxon>
        <taxon>Asteroideae</taxon>
        <taxon>Heliantheae alliance</taxon>
        <taxon>Heliantheae</taxon>
        <taxon>Helianthus</taxon>
    </lineage>
</organism>
<feature type="region of interest" description="Disordered" evidence="2">
    <location>
        <begin position="83"/>
        <end position="202"/>
    </location>
</feature>
<feature type="coiled-coil region" evidence="1">
    <location>
        <begin position="378"/>
        <end position="416"/>
    </location>
</feature>
<feature type="region of interest" description="Disordered" evidence="2">
    <location>
        <begin position="260"/>
        <end position="288"/>
    </location>
</feature>
<evidence type="ECO:0000313" key="4">
    <source>
        <dbReference type="Proteomes" id="UP000215914"/>
    </source>
</evidence>
<feature type="region of interest" description="Disordered" evidence="2">
    <location>
        <begin position="564"/>
        <end position="586"/>
    </location>
</feature>
<gene>
    <name evidence="3" type="ORF">HannXRQ_Chr04g0096751</name>
</gene>
<feature type="compositionally biased region" description="Gly residues" evidence="2">
    <location>
        <begin position="718"/>
        <end position="728"/>
    </location>
</feature>
<feature type="region of interest" description="Disordered" evidence="2">
    <location>
        <begin position="709"/>
        <end position="728"/>
    </location>
</feature>
<feature type="compositionally biased region" description="Gly residues" evidence="2">
    <location>
        <begin position="120"/>
        <end position="130"/>
    </location>
</feature>
<evidence type="ECO:0000313" key="3">
    <source>
        <dbReference type="EMBL" id="OTG27134.1"/>
    </source>
</evidence>
<name>A0A251UVL6_HELAN</name>
<proteinExistence type="predicted"/>
<dbReference type="Proteomes" id="UP000215914">
    <property type="component" value="Chromosome 4"/>
</dbReference>
<dbReference type="InParanoid" id="A0A251UVL6"/>
<evidence type="ECO:0000256" key="1">
    <source>
        <dbReference type="SAM" id="Coils"/>
    </source>
</evidence>
<feature type="compositionally biased region" description="Basic and acidic residues" evidence="2">
    <location>
        <begin position="569"/>
        <end position="583"/>
    </location>
</feature>
<keyword evidence="1" id="KW-0175">Coiled coil</keyword>
<feature type="compositionally biased region" description="Basic and acidic residues" evidence="2">
    <location>
        <begin position="137"/>
        <end position="153"/>
    </location>
</feature>
<accession>A0A251UVL6</accession>
<dbReference type="EMBL" id="CM007893">
    <property type="protein sequence ID" value="OTG27134.1"/>
    <property type="molecule type" value="Genomic_DNA"/>
</dbReference>
<protein>
    <submittedName>
        <fullName evidence="3">Uncharacterized protein</fullName>
    </submittedName>
</protein>
<dbReference type="PANTHER" id="PTHR43941:SF4">
    <property type="entry name" value="AH_BAR DOMAIN SUPERFAMILY PROTEIN"/>
    <property type="match status" value="1"/>
</dbReference>
<sequence>MCGFLASFTYFTDFACVLSKDAPLWRMFEPDFEGKVELLSCGEREGFNLEIVGNFRVPTRDMLNAPLPQGKGNLGDLGKFEVKTVPKKHVERKQVEKPARGRGKKKPEGSVAPPLVSQVAGGGAAAGGTSAGSQPAGEKKRKPEEKTDGAGEVKRRKIQNKRSAGAAQKKPAASSEPQQEDFSFLFDAPPSPPRATAADAGVSKDFSVPFVKVVPDSSVQAEETVEKAASQIFYTVDSSNNLITPNNADDLDLRFSDVGKQKSGAERPKSPTAEKVSGGAGYEGPPIQPGESELEYYYRTYMDDRAVAYHRPPWSALQGDDVSNNPSFCKEILGGVGTPFEVNRTRALPRELRVNQLSSMLMGSSIMANAIMKDYQALGRKEEEAARLRAEAEELVRAARAGAERLENDMAAFEKHKQTEEWAATADLKQVRTLAKLLSDERKSWNEKLSDERKSWKVSWAKQNETLFRVRQELINVKEANAALSKEKVAAEAVAGKAREAEARAVKALEEAKEAGARAAKALEEAKEKEGRASKALEEANADRTRLNPIVGSLQTREAKLAEVNARTTEAERRASEAAEARDSLTSSFNQLEADREWMRCHGIAHIVRAILDAPETATGIDLIKQRAREAGFKAGYNRCISHMNVLGQGKYTDERSGFHGVDTETRLDAAFASFYDMSISVLEKLDECLDAPDYVDHLRMLYADADESEEEKAAGVGKDGAGTSGTK</sequence>
<reference evidence="4" key="1">
    <citation type="journal article" date="2017" name="Nature">
        <title>The sunflower genome provides insights into oil metabolism, flowering and Asterid evolution.</title>
        <authorList>
            <person name="Badouin H."/>
            <person name="Gouzy J."/>
            <person name="Grassa C.J."/>
            <person name="Murat F."/>
            <person name="Staton S.E."/>
            <person name="Cottret L."/>
            <person name="Lelandais-Briere C."/>
            <person name="Owens G.L."/>
            <person name="Carrere S."/>
            <person name="Mayjonade B."/>
            <person name="Legrand L."/>
            <person name="Gill N."/>
            <person name="Kane N.C."/>
            <person name="Bowers J.E."/>
            <person name="Hubner S."/>
            <person name="Bellec A."/>
            <person name="Berard A."/>
            <person name="Berges H."/>
            <person name="Blanchet N."/>
            <person name="Boniface M.C."/>
            <person name="Brunel D."/>
            <person name="Catrice O."/>
            <person name="Chaidir N."/>
            <person name="Claudel C."/>
            <person name="Donnadieu C."/>
            <person name="Faraut T."/>
            <person name="Fievet G."/>
            <person name="Helmstetter N."/>
            <person name="King M."/>
            <person name="Knapp S.J."/>
            <person name="Lai Z."/>
            <person name="Le Paslier M.C."/>
            <person name="Lippi Y."/>
            <person name="Lorenzon L."/>
            <person name="Mandel J.R."/>
            <person name="Marage G."/>
            <person name="Marchand G."/>
            <person name="Marquand E."/>
            <person name="Bret-Mestries E."/>
            <person name="Morien E."/>
            <person name="Nambeesan S."/>
            <person name="Nguyen T."/>
            <person name="Pegot-Espagnet P."/>
            <person name="Pouilly N."/>
            <person name="Raftis F."/>
            <person name="Sallet E."/>
            <person name="Schiex T."/>
            <person name="Thomas J."/>
            <person name="Vandecasteele C."/>
            <person name="Vares D."/>
            <person name="Vear F."/>
            <person name="Vautrin S."/>
            <person name="Crespi M."/>
            <person name="Mangin B."/>
            <person name="Burke J.M."/>
            <person name="Salse J."/>
            <person name="Munos S."/>
            <person name="Vincourt P."/>
            <person name="Rieseberg L.H."/>
            <person name="Langlade N.B."/>
        </authorList>
    </citation>
    <scope>NUCLEOTIDE SEQUENCE [LARGE SCALE GENOMIC DNA]</scope>
    <source>
        <strain evidence="4">cv. SF193</strain>
    </source>
</reference>
<keyword evidence="4" id="KW-1185">Reference proteome</keyword>
<dbReference type="AlphaFoldDB" id="A0A251UVL6"/>
<evidence type="ECO:0000256" key="2">
    <source>
        <dbReference type="SAM" id="MobiDB-lite"/>
    </source>
</evidence>
<feature type="compositionally biased region" description="Basic and acidic residues" evidence="2">
    <location>
        <begin position="260"/>
        <end position="269"/>
    </location>
</feature>